<dbReference type="InterPro" id="IPR036638">
    <property type="entry name" value="HLH_DNA-bd_sf"/>
</dbReference>
<dbReference type="Pfam" id="PF00010">
    <property type="entry name" value="HLH"/>
    <property type="match status" value="1"/>
</dbReference>
<dbReference type="GO" id="GO:0045944">
    <property type="term" value="P:positive regulation of transcription by RNA polymerase II"/>
    <property type="evidence" value="ECO:0007669"/>
    <property type="project" value="TreeGrafter"/>
</dbReference>
<feature type="compositionally biased region" description="Acidic residues" evidence="1">
    <location>
        <begin position="39"/>
        <end position="64"/>
    </location>
</feature>
<dbReference type="GO" id="GO:0061564">
    <property type="term" value="P:axon development"/>
    <property type="evidence" value="ECO:0007669"/>
    <property type="project" value="TreeGrafter"/>
</dbReference>
<proteinExistence type="evidence at transcript level"/>
<feature type="domain" description="BHLH" evidence="2">
    <location>
        <begin position="131"/>
        <end position="183"/>
    </location>
</feature>
<feature type="compositionally biased region" description="Low complexity" evidence="1">
    <location>
        <begin position="91"/>
        <end position="102"/>
    </location>
</feature>
<dbReference type="AlphaFoldDB" id="M4I0S4"/>
<organism evidence="3">
    <name type="scientific">Platynereis dumerilii</name>
    <name type="common">Dumeril's clam worm</name>
    <dbReference type="NCBI Taxonomy" id="6359"/>
    <lineage>
        <taxon>Eukaryota</taxon>
        <taxon>Metazoa</taxon>
        <taxon>Spiralia</taxon>
        <taxon>Lophotrochozoa</taxon>
        <taxon>Annelida</taxon>
        <taxon>Polychaeta</taxon>
        <taxon>Errantia</taxon>
        <taxon>Phyllodocida</taxon>
        <taxon>Nereididae</taxon>
        <taxon>Platynereis</taxon>
    </lineage>
</organism>
<evidence type="ECO:0000259" key="2">
    <source>
        <dbReference type="PROSITE" id="PS50888"/>
    </source>
</evidence>
<dbReference type="InterPro" id="IPR011598">
    <property type="entry name" value="bHLH_dom"/>
</dbReference>
<dbReference type="GO" id="GO:0046983">
    <property type="term" value="F:protein dimerization activity"/>
    <property type="evidence" value="ECO:0007669"/>
    <property type="project" value="InterPro"/>
</dbReference>
<dbReference type="SMART" id="SM00353">
    <property type="entry name" value="HLH"/>
    <property type="match status" value="1"/>
</dbReference>
<dbReference type="PANTHER" id="PTHR19290:SF167">
    <property type="entry name" value="PROTEIN DIMMED"/>
    <property type="match status" value="1"/>
</dbReference>
<dbReference type="CDD" id="cd19712">
    <property type="entry name" value="bHLH_TS_dimmed_like"/>
    <property type="match status" value="1"/>
</dbReference>
<dbReference type="PANTHER" id="PTHR19290">
    <property type="entry name" value="BASIC HELIX-LOOP-HELIX PROTEIN NEUROGENIN-RELATED"/>
    <property type="match status" value="1"/>
</dbReference>
<dbReference type="InterPro" id="IPR050359">
    <property type="entry name" value="bHLH_transcription_factors"/>
</dbReference>
<feature type="region of interest" description="Disordered" evidence="1">
    <location>
        <begin position="34"/>
        <end position="135"/>
    </location>
</feature>
<feature type="compositionally biased region" description="Basic and acidic residues" evidence="1">
    <location>
        <begin position="125"/>
        <end position="135"/>
    </location>
</feature>
<name>M4I0S4_PLADU</name>
<sequence length="205" mass="22929">MKAMRPVLNQETLGGATFNLADVDLSQFPDDLASLADLAEWDEEDGDEDDGDEEDSLSTNNDDEPSSRDRKRPHRAMTATSSGASENKAESPGSPSDSGISSTNDDSERKAKSARRSSKRRKGLNARERNLRRLESNERERMRMHSLNDAFQELREVIPHVNLGRKLSQIETLTLAKNYFKALTNVFCEIRNEPEGLPNHGKTPT</sequence>
<accession>M4I0S4</accession>
<evidence type="ECO:0000256" key="1">
    <source>
        <dbReference type="SAM" id="MobiDB-lite"/>
    </source>
</evidence>
<dbReference type="PROSITE" id="PS50888">
    <property type="entry name" value="BHLH"/>
    <property type="match status" value="1"/>
</dbReference>
<dbReference type="SUPFAM" id="SSF47459">
    <property type="entry name" value="HLH, helix-loop-helix DNA-binding domain"/>
    <property type="match status" value="1"/>
</dbReference>
<dbReference type="GO" id="GO:0007423">
    <property type="term" value="P:sensory organ development"/>
    <property type="evidence" value="ECO:0007669"/>
    <property type="project" value="TreeGrafter"/>
</dbReference>
<dbReference type="GO" id="GO:0070888">
    <property type="term" value="F:E-box binding"/>
    <property type="evidence" value="ECO:0007669"/>
    <property type="project" value="TreeGrafter"/>
</dbReference>
<protein>
    <submittedName>
        <fullName evidence="3">Dimmed transcription factor</fullName>
    </submittedName>
</protein>
<evidence type="ECO:0000313" key="3">
    <source>
        <dbReference type="EMBL" id="AFV92894.1"/>
    </source>
</evidence>
<feature type="compositionally biased region" description="Basic residues" evidence="1">
    <location>
        <begin position="112"/>
        <end position="124"/>
    </location>
</feature>
<dbReference type="EMBL" id="JX513878">
    <property type="protein sequence ID" value="AFV92894.1"/>
    <property type="molecule type" value="mRNA"/>
</dbReference>
<reference evidence="3" key="1">
    <citation type="journal article" date="2013" name="Proc. Natl. Acad. Sci. U.S.A.">
        <title>Conserved MIP receptor-ligand pair regulates Platynereis larval settlement.</title>
        <authorList>
            <person name="Conzelmann M."/>
            <person name="Williams E.A."/>
            <person name="Tunaru S."/>
            <person name="Randel N."/>
            <person name="Shahidi R."/>
            <person name="Asadulina A."/>
            <person name="Berger J."/>
            <person name="Offermanns S."/>
            <person name="Jekely G."/>
        </authorList>
    </citation>
    <scope>NUCLEOTIDE SEQUENCE</scope>
</reference>
<dbReference type="GO" id="GO:0005634">
    <property type="term" value="C:nucleus"/>
    <property type="evidence" value="ECO:0007669"/>
    <property type="project" value="TreeGrafter"/>
</dbReference>
<dbReference type="Gene3D" id="4.10.280.10">
    <property type="entry name" value="Helix-loop-helix DNA-binding domain"/>
    <property type="match status" value="1"/>
</dbReference>
<dbReference type="GO" id="GO:0000981">
    <property type="term" value="F:DNA-binding transcription factor activity, RNA polymerase II-specific"/>
    <property type="evidence" value="ECO:0007669"/>
    <property type="project" value="TreeGrafter"/>
</dbReference>